<feature type="compositionally biased region" description="Polar residues" evidence="2">
    <location>
        <begin position="251"/>
        <end position="262"/>
    </location>
</feature>
<gene>
    <name evidence="3" type="ORF">PVAND_013906</name>
</gene>
<evidence type="ECO:0000313" key="3">
    <source>
        <dbReference type="EMBL" id="KAG5684689.1"/>
    </source>
</evidence>
<evidence type="ECO:0000313" key="4">
    <source>
        <dbReference type="Proteomes" id="UP001107558"/>
    </source>
</evidence>
<dbReference type="Proteomes" id="UP001107558">
    <property type="component" value="Chromosome 1"/>
</dbReference>
<comment type="caution">
    <text evidence="3">The sequence shown here is derived from an EMBL/GenBank/DDBJ whole genome shotgun (WGS) entry which is preliminary data.</text>
</comment>
<keyword evidence="4" id="KW-1185">Reference proteome</keyword>
<protein>
    <submittedName>
        <fullName evidence="3">Uncharacterized protein</fullName>
    </submittedName>
</protein>
<dbReference type="AlphaFoldDB" id="A0A9J6CR47"/>
<dbReference type="EMBL" id="JADBJN010000001">
    <property type="protein sequence ID" value="KAG5684689.1"/>
    <property type="molecule type" value="Genomic_DNA"/>
</dbReference>
<evidence type="ECO:0000256" key="2">
    <source>
        <dbReference type="SAM" id="MobiDB-lite"/>
    </source>
</evidence>
<sequence>MEPNVRSIKKLSTPIHELSDDFEISFESEKSLKHKLKCLEKKLSKKEEIIKQYELKMKKYDEKLSQAEEVAKTVEIYKNRLNNSIREINGVRIEFSNYLKTLADVKKEKTLIENEIYGYKLYFIQTKTMFQDLENKFEESQHEYEKKIEKLNGCIKSLKMKFFQPENLPCTQNVNELKSNSSSCNYDSDEELKLKSSDVFMHSSRQSMKISSNLDIVQEVREENEAIDSMSEMMKLNSKEKTQCEENQQTFKLNTKLDSNQPKETAKDKKKVKKQKKFKGNFTKLLSFAHH</sequence>
<dbReference type="Gene3D" id="1.10.287.1490">
    <property type="match status" value="1"/>
</dbReference>
<proteinExistence type="predicted"/>
<keyword evidence="1" id="KW-0175">Coiled coil</keyword>
<organism evidence="3 4">
    <name type="scientific">Polypedilum vanderplanki</name>
    <name type="common">Sleeping chironomid midge</name>
    <dbReference type="NCBI Taxonomy" id="319348"/>
    <lineage>
        <taxon>Eukaryota</taxon>
        <taxon>Metazoa</taxon>
        <taxon>Ecdysozoa</taxon>
        <taxon>Arthropoda</taxon>
        <taxon>Hexapoda</taxon>
        <taxon>Insecta</taxon>
        <taxon>Pterygota</taxon>
        <taxon>Neoptera</taxon>
        <taxon>Endopterygota</taxon>
        <taxon>Diptera</taxon>
        <taxon>Nematocera</taxon>
        <taxon>Chironomoidea</taxon>
        <taxon>Chironomidae</taxon>
        <taxon>Chironominae</taxon>
        <taxon>Polypedilum</taxon>
        <taxon>Polypedilum</taxon>
    </lineage>
</organism>
<name>A0A9J6CR47_POLVA</name>
<accession>A0A9J6CR47</accession>
<feature type="coiled-coil region" evidence="1">
    <location>
        <begin position="29"/>
        <end position="70"/>
    </location>
</feature>
<evidence type="ECO:0000256" key="1">
    <source>
        <dbReference type="SAM" id="Coils"/>
    </source>
</evidence>
<reference evidence="3" key="1">
    <citation type="submission" date="2021-03" db="EMBL/GenBank/DDBJ databases">
        <title>Chromosome level genome of the anhydrobiotic midge Polypedilum vanderplanki.</title>
        <authorList>
            <person name="Yoshida Y."/>
            <person name="Kikawada T."/>
            <person name="Gusev O."/>
        </authorList>
    </citation>
    <scope>NUCLEOTIDE SEQUENCE</scope>
    <source>
        <strain evidence="3">NIAS01</strain>
        <tissue evidence="3">Whole body or cell culture</tissue>
    </source>
</reference>
<feature type="region of interest" description="Disordered" evidence="2">
    <location>
        <begin position="251"/>
        <end position="276"/>
    </location>
</feature>